<accession>A0AAD5R6A2</accession>
<feature type="region of interest" description="Disordered" evidence="1">
    <location>
        <begin position="176"/>
        <end position="195"/>
    </location>
</feature>
<evidence type="ECO:0000313" key="2">
    <source>
        <dbReference type="EMBL" id="KAJ1370308.1"/>
    </source>
</evidence>
<feature type="region of interest" description="Disordered" evidence="1">
    <location>
        <begin position="1"/>
        <end position="20"/>
    </location>
</feature>
<evidence type="ECO:0000256" key="1">
    <source>
        <dbReference type="SAM" id="MobiDB-lite"/>
    </source>
</evidence>
<dbReference type="AlphaFoldDB" id="A0AAD5R6A2"/>
<sequence>MDETNCRVNSTRAHPSPKATHLHVERTYSLERINQLYSCLPILYRSRYETCAGSHARIKPPAMDDSCEKRKTKCAGVRTLREERTVQVSKGSGEPKDIVLLRNLERRKRPPPSSIPEGIVVETTTTSSVVFHFKEPISSPFPQSAFSRMPERPSTSPPRRNRCAVGVPTYVDEQLSPFLYDGAERHSPARMRDTP</sequence>
<dbReference type="EMBL" id="JAHQIW010006764">
    <property type="protein sequence ID" value="KAJ1370308.1"/>
    <property type="molecule type" value="Genomic_DNA"/>
</dbReference>
<proteinExistence type="predicted"/>
<comment type="caution">
    <text evidence="2">The sequence shown here is derived from an EMBL/GenBank/DDBJ whole genome shotgun (WGS) entry which is preliminary data.</text>
</comment>
<dbReference type="Proteomes" id="UP001196413">
    <property type="component" value="Unassembled WGS sequence"/>
</dbReference>
<organism evidence="2 3">
    <name type="scientific">Parelaphostrongylus tenuis</name>
    <name type="common">Meningeal worm</name>
    <dbReference type="NCBI Taxonomy" id="148309"/>
    <lineage>
        <taxon>Eukaryota</taxon>
        <taxon>Metazoa</taxon>
        <taxon>Ecdysozoa</taxon>
        <taxon>Nematoda</taxon>
        <taxon>Chromadorea</taxon>
        <taxon>Rhabditida</taxon>
        <taxon>Rhabditina</taxon>
        <taxon>Rhabditomorpha</taxon>
        <taxon>Strongyloidea</taxon>
        <taxon>Metastrongylidae</taxon>
        <taxon>Parelaphostrongylus</taxon>
    </lineage>
</organism>
<protein>
    <submittedName>
        <fullName evidence="2">Uncharacterized protein</fullName>
    </submittedName>
</protein>
<gene>
    <name evidence="2" type="ORF">KIN20_032002</name>
</gene>
<evidence type="ECO:0000313" key="3">
    <source>
        <dbReference type="Proteomes" id="UP001196413"/>
    </source>
</evidence>
<keyword evidence="3" id="KW-1185">Reference proteome</keyword>
<reference evidence="2" key="1">
    <citation type="submission" date="2021-06" db="EMBL/GenBank/DDBJ databases">
        <title>Parelaphostrongylus tenuis whole genome reference sequence.</title>
        <authorList>
            <person name="Garwood T.J."/>
            <person name="Larsen P.A."/>
            <person name="Fountain-Jones N.M."/>
            <person name="Garbe J.R."/>
            <person name="Macchietto M.G."/>
            <person name="Kania S.A."/>
            <person name="Gerhold R.W."/>
            <person name="Richards J.E."/>
            <person name="Wolf T.M."/>
        </authorList>
    </citation>
    <scope>NUCLEOTIDE SEQUENCE</scope>
    <source>
        <strain evidence="2">MNPRO001-30</strain>
        <tissue evidence="2">Meninges</tissue>
    </source>
</reference>
<feature type="compositionally biased region" description="Polar residues" evidence="1">
    <location>
        <begin position="1"/>
        <end position="13"/>
    </location>
</feature>
<feature type="region of interest" description="Disordered" evidence="1">
    <location>
        <begin position="141"/>
        <end position="167"/>
    </location>
</feature>
<name>A0AAD5R6A2_PARTN</name>
<feature type="compositionally biased region" description="Basic and acidic residues" evidence="1">
    <location>
        <begin position="182"/>
        <end position="195"/>
    </location>
</feature>